<dbReference type="EMBL" id="CP007056">
    <property type="protein sequence ID" value="AHG01543.1"/>
    <property type="molecule type" value="Genomic_DNA"/>
</dbReference>
<dbReference type="GeneID" id="25146947"/>
<evidence type="ECO:0000313" key="1">
    <source>
        <dbReference type="EMBL" id="AHG01543.1"/>
    </source>
</evidence>
<keyword evidence="1" id="KW-0614">Plasmid</keyword>
<organism evidence="1 2">
    <name type="scientific">Halostagnicola larsenii XH-48</name>
    <dbReference type="NCBI Taxonomy" id="797299"/>
    <lineage>
        <taxon>Archaea</taxon>
        <taxon>Methanobacteriati</taxon>
        <taxon>Methanobacteriota</taxon>
        <taxon>Stenosarchaea group</taxon>
        <taxon>Halobacteria</taxon>
        <taxon>Halobacteriales</taxon>
        <taxon>Natrialbaceae</taxon>
        <taxon>Halostagnicola</taxon>
    </lineage>
</organism>
<dbReference type="HOGENOM" id="CLU_2730220_0_0_2"/>
<dbReference type="Gene3D" id="3.40.50.300">
    <property type="entry name" value="P-loop containing nucleotide triphosphate hydrolases"/>
    <property type="match status" value="1"/>
</dbReference>
<dbReference type="AlphaFoldDB" id="W0JWW4"/>
<dbReference type="InterPro" id="IPR027417">
    <property type="entry name" value="P-loop_NTPase"/>
</dbReference>
<protein>
    <submittedName>
        <fullName evidence="1">Uncharacterized protein</fullName>
    </submittedName>
</protein>
<reference evidence="1 2" key="1">
    <citation type="submission" date="2014-01" db="EMBL/GenBank/DDBJ databases">
        <authorList>
            <consortium name="DOE Joint Genome Institute"/>
            <person name="Anderson I."/>
            <person name="Huntemann M."/>
            <person name="Han J."/>
            <person name="Chen A."/>
            <person name="Kyrpides N."/>
            <person name="Mavromatis K."/>
            <person name="Markowitz V."/>
            <person name="Palaniappan K."/>
            <person name="Ivanova N."/>
            <person name="Schaumberg A."/>
            <person name="Pati A."/>
            <person name="Liolios K."/>
            <person name="Nordberg H.P."/>
            <person name="Cantor M.N."/>
            <person name="Hua S.X."/>
            <person name="Woyke T."/>
        </authorList>
    </citation>
    <scope>NUCLEOTIDE SEQUENCE [LARGE SCALE GENOMIC DNA]</scope>
    <source>
        <strain evidence="1 2">XH-48</strain>
        <plasmid evidence="2">1</plasmid>
    </source>
</reference>
<evidence type="ECO:0000313" key="2">
    <source>
        <dbReference type="Proteomes" id="UP000019024"/>
    </source>
</evidence>
<dbReference type="KEGG" id="hlr:HALLA_03880"/>
<dbReference type="Proteomes" id="UP000019024">
    <property type="component" value="Plasmid unnamed"/>
</dbReference>
<accession>W0JWW4</accession>
<geneLocation type="plasmid" evidence="1">
    <name>unnamed</name>
</geneLocation>
<proteinExistence type="predicted"/>
<gene>
    <name evidence="1" type="ORF">HALLA_03880</name>
</gene>
<dbReference type="RefSeq" id="WP_049954427.1">
    <property type="nucleotide sequence ID" value="NZ_CP007056.1"/>
</dbReference>
<name>W0JWW4_9EURY</name>
<keyword evidence="2" id="KW-1185">Reference proteome</keyword>
<sequence>MASPDGNVYQELLETLGEGPARTRPSAATDQLRRQTLDTIDGHLIVVLDEADQIGEKDVLKSVRSVISTTY</sequence>